<protein>
    <submittedName>
        <fullName evidence="2">Uncharacterized protein</fullName>
    </submittedName>
</protein>
<sequence length="154" mass="16628">MTFRLVAVGLGPGLAVDRGDVVGFVVHDERTVIGVEDDVAGPDTDRNLGDILRSPFAVADVLGVEHRHRVRVRSLLWTGSRSLTFDLSYRNRLRTAKPETESANGSPAAQIGASSRVTALYDVHGVDLVTDHSSLTGSTTSTTRVRPSRQCCTR</sequence>
<reference evidence="2 4" key="1">
    <citation type="journal article" date="2014" name="PLoS Genet.">
        <title>Phylogenetically driven sequencing of extremely halophilic archaea reveals strategies for static and dynamic osmo-response.</title>
        <authorList>
            <person name="Becker E.A."/>
            <person name="Seitzer P.M."/>
            <person name="Tritt A."/>
            <person name="Larsen D."/>
            <person name="Krusor M."/>
            <person name="Yao A.I."/>
            <person name="Wu D."/>
            <person name="Madern D."/>
            <person name="Eisen J.A."/>
            <person name="Darling A.E."/>
            <person name="Facciotti M.T."/>
        </authorList>
    </citation>
    <scope>NUCLEOTIDE SEQUENCE [LARGE SCALE GENOMIC DNA]</scope>
    <source>
        <strain evidence="2 4">SP2</strain>
    </source>
</reference>
<evidence type="ECO:0000256" key="1">
    <source>
        <dbReference type="SAM" id="MobiDB-lite"/>
    </source>
</evidence>
<dbReference type="Proteomes" id="UP000234484">
    <property type="component" value="Unassembled WGS sequence"/>
</dbReference>
<dbReference type="EMBL" id="AOIC01000092">
    <property type="protein sequence ID" value="ELY66116.1"/>
    <property type="molecule type" value="Genomic_DNA"/>
</dbReference>
<proteinExistence type="predicted"/>
<name>L9XXG1_NATGS</name>
<gene>
    <name evidence="2" type="ORF">C490_13159</name>
    <name evidence="3" type="ORF">CYV19_18940</name>
</gene>
<evidence type="ECO:0000313" key="5">
    <source>
        <dbReference type="Proteomes" id="UP000234484"/>
    </source>
</evidence>
<dbReference type="Proteomes" id="UP000011613">
    <property type="component" value="Unassembled WGS sequence"/>
</dbReference>
<dbReference type="AlphaFoldDB" id="L9XXG1"/>
<dbReference type="EMBL" id="PKKI01000123">
    <property type="protein sequence ID" value="PLK17727.1"/>
    <property type="molecule type" value="Genomic_DNA"/>
</dbReference>
<evidence type="ECO:0000313" key="3">
    <source>
        <dbReference type="EMBL" id="PLK17727.1"/>
    </source>
</evidence>
<evidence type="ECO:0000313" key="2">
    <source>
        <dbReference type="EMBL" id="ELY66116.1"/>
    </source>
</evidence>
<evidence type="ECO:0000313" key="4">
    <source>
        <dbReference type="Proteomes" id="UP000011613"/>
    </source>
</evidence>
<comment type="caution">
    <text evidence="2">The sequence shown here is derived from an EMBL/GenBank/DDBJ whole genome shotgun (WGS) entry which is preliminary data.</text>
</comment>
<feature type="region of interest" description="Disordered" evidence="1">
    <location>
        <begin position="132"/>
        <end position="154"/>
    </location>
</feature>
<accession>L9XXG1</accession>
<reference evidence="3 5" key="2">
    <citation type="submission" date="2017-12" db="EMBL/GenBank/DDBJ databases">
        <title>The characterization of oligonucleotides binding to NgAgo.</title>
        <authorList>
            <person name="Jiang L."/>
            <person name="He B."/>
            <person name="Kang J."/>
            <person name="Yu M."/>
            <person name="Li N."/>
            <person name="Fang Y."/>
            <person name="Tang Z."/>
            <person name="Wu P."/>
            <person name="Yao P."/>
            <person name="Huang J."/>
        </authorList>
    </citation>
    <scope>NUCLEOTIDE SEQUENCE [LARGE SCALE GENOMIC DNA]</scope>
    <source>
        <strain evidence="3 5">SP2</strain>
        <tissue evidence="3">Freeze-dried powder thallus</tissue>
    </source>
</reference>
<feature type="compositionally biased region" description="Low complexity" evidence="1">
    <location>
        <begin position="133"/>
        <end position="154"/>
    </location>
</feature>
<organism evidence="2 4">
    <name type="scientific">Natronobacterium gregoryi (strain ATCC 43098 / DSM 3393 / CCM 3738 / CIP 104747 / IAM 13177 / JCM 8860 / NBRC 102187 / NCIMB 2189 / SP2)</name>
    <dbReference type="NCBI Taxonomy" id="797304"/>
    <lineage>
        <taxon>Archaea</taxon>
        <taxon>Methanobacteriati</taxon>
        <taxon>Methanobacteriota</taxon>
        <taxon>Stenosarchaea group</taxon>
        <taxon>Halobacteria</taxon>
        <taxon>Halobacteriales</taxon>
        <taxon>Natrialbaceae</taxon>
        <taxon>Natronobacterium</taxon>
    </lineage>
</organism>